<reference evidence="3" key="1">
    <citation type="submission" date="2021-01" db="EMBL/GenBank/DDBJ databases">
        <authorList>
            <person name="Corre E."/>
            <person name="Pelletier E."/>
            <person name="Niang G."/>
            <person name="Scheremetjew M."/>
            <person name="Finn R."/>
            <person name="Kale V."/>
            <person name="Holt S."/>
            <person name="Cochrane G."/>
            <person name="Meng A."/>
            <person name="Brown T."/>
            <person name="Cohen L."/>
        </authorList>
    </citation>
    <scope>NUCLEOTIDE SEQUENCE</scope>
    <source>
        <strain evidence="3">Grunow 1884</strain>
    </source>
</reference>
<organism evidence="3">
    <name type="scientific">Trieres chinensis</name>
    <name type="common">Marine centric diatom</name>
    <name type="synonym">Odontella sinensis</name>
    <dbReference type="NCBI Taxonomy" id="1514140"/>
    <lineage>
        <taxon>Eukaryota</taxon>
        <taxon>Sar</taxon>
        <taxon>Stramenopiles</taxon>
        <taxon>Ochrophyta</taxon>
        <taxon>Bacillariophyta</taxon>
        <taxon>Mediophyceae</taxon>
        <taxon>Biddulphiophycidae</taxon>
        <taxon>Eupodiscales</taxon>
        <taxon>Parodontellaceae</taxon>
        <taxon>Trieres</taxon>
    </lineage>
</organism>
<sequence length="132" mass="14408">MTRILASFAAVLLLVPTLAAAFVVTGRRSTTSVLKMAVDMPPAAPAVTSTFATSAPTSSSVYINDGVSRFLSADESSLQSSSTAVSLEERRPPTKEEIEAKKKNFAFWFWGGGFVAPFLATFYYFGFKFWER</sequence>
<evidence type="ECO:0000256" key="1">
    <source>
        <dbReference type="SAM" id="Phobius"/>
    </source>
</evidence>
<feature type="chain" id="PRO_5031380213" description="Transmembrane protein" evidence="2">
    <location>
        <begin position="22"/>
        <end position="132"/>
    </location>
</feature>
<gene>
    <name evidence="3" type="ORF">OSIN01602_LOCUS22908</name>
</gene>
<feature type="transmembrane region" description="Helical" evidence="1">
    <location>
        <begin position="105"/>
        <end position="125"/>
    </location>
</feature>
<accession>A0A7S2AAP4</accession>
<protein>
    <recommendedName>
        <fullName evidence="4">Transmembrane protein</fullName>
    </recommendedName>
</protein>
<dbReference type="EMBL" id="HBGO01039517">
    <property type="protein sequence ID" value="CAD9362631.1"/>
    <property type="molecule type" value="Transcribed_RNA"/>
</dbReference>
<dbReference type="AlphaFoldDB" id="A0A7S2AAP4"/>
<feature type="signal peptide" evidence="2">
    <location>
        <begin position="1"/>
        <end position="21"/>
    </location>
</feature>
<keyword evidence="1" id="KW-1133">Transmembrane helix</keyword>
<proteinExistence type="predicted"/>
<name>A0A7S2AAP4_TRICV</name>
<evidence type="ECO:0008006" key="4">
    <source>
        <dbReference type="Google" id="ProtNLM"/>
    </source>
</evidence>
<keyword evidence="1" id="KW-0812">Transmembrane</keyword>
<keyword evidence="1" id="KW-0472">Membrane</keyword>
<evidence type="ECO:0000313" key="3">
    <source>
        <dbReference type="EMBL" id="CAD9362631.1"/>
    </source>
</evidence>
<evidence type="ECO:0000256" key="2">
    <source>
        <dbReference type="SAM" id="SignalP"/>
    </source>
</evidence>
<keyword evidence="2" id="KW-0732">Signal</keyword>